<name>E3LIL5_CAERE</name>
<dbReference type="InterPro" id="IPR038765">
    <property type="entry name" value="Papain-like_cys_pep_sf"/>
</dbReference>
<feature type="active site" evidence="5 6">
    <location>
        <position position="286"/>
    </location>
</feature>
<dbReference type="PRINTS" id="PR00704">
    <property type="entry name" value="CALPAIN"/>
</dbReference>
<dbReference type="EMBL" id="DS268409">
    <property type="protein sequence ID" value="EFO95430.1"/>
    <property type="molecule type" value="Genomic_DNA"/>
</dbReference>
<evidence type="ECO:0000313" key="8">
    <source>
        <dbReference type="EMBL" id="EFO95430.1"/>
    </source>
</evidence>
<evidence type="ECO:0000256" key="3">
    <source>
        <dbReference type="ARBA" id="ARBA00022801"/>
    </source>
</evidence>
<dbReference type="GO" id="GO:0005737">
    <property type="term" value="C:cytoplasm"/>
    <property type="evidence" value="ECO:0007669"/>
    <property type="project" value="TreeGrafter"/>
</dbReference>
<comment type="similarity">
    <text evidence="1">Belongs to the peptidase C2 family.</text>
</comment>
<gene>
    <name evidence="8" type="ORF">CRE_09397</name>
</gene>
<keyword evidence="4 6" id="KW-0788">Thiol protease</keyword>
<dbReference type="PANTHER" id="PTHR10183">
    <property type="entry name" value="CALPAIN"/>
    <property type="match status" value="1"/>
</dbReference>
<sequence length="616" mass="71672">MSFSVEYVPNREEVLKESDEKCREQAAILSTVGWLFVDPEFFPDAKSLGNKPEREITKKKKDYENVNDPWFPPHQLMTSWSRTDGNKWQVWDDPWPFHVCQGETGDCWLMAALMTIARRKELLEQIIPKRYYTLKHGIVQVRLFVDGKWKMITTDFHIPQQNGIERFSQLSGNQTWVAFIEKAYAKLKGSYGHLWGGHSVDAYRYLTGAHSRIIPLERNLDIDGLWADLVKFHSSGFLLAAATPRVLEEEKLRKVFYNYYSIESNHAYAILDFKKYGMHRLIQLGNPNSVRWNGKWSEMANYNDATSKKFSELDRTLSKAKVFWMSIEDFVRFYNEIHVCEYQEGWTDYQFKQKISRASRHDGLIIRLNIEKPTDVNIEAHISGENVEQVFLNIHRATNENQCGELIKSVYNQESTLTLGGLTLLPGTYFVVMVCCEVLPKLDVNWMIKRYQALSMKIPNIYFSSSPLTYHFVSCSFSLFVDSLQQVIMKDGNIDEEGEDITIFRLDRVGGAYIMAENRMSYGYFEIQGNLKSTDAYRSKSKNFFNAPMFLAPMTRRIVGVIEFNYDFVSSESCYDYGSNYSVLFRVWKLYGSVNAELEELYEPIRVTKDLNQSEV</sequence>
<organism evidence="9">
    <name type="scientific">Caenorhabditis remanei</name>
    <name type="common">Caenorhabditis vulgaris</name>
    <dbReference type="NCBI Taxonomy" id="31234"/>
    <lineage>
        <taxon>Eukaryota</taxon>
        <taxon>Metazoa</taxon>
        <taxon>Ecdysozoa</taxon>
        <taxon>Nematoda</taxon>
        <taxon>Chromadorea</taxon>
        <taxon>Rhabditida</taxon>
        <taxon>Rhabditina</taxon>
        <taxon>Rhabditomorpha</taxon>
        <taxon>Rhabditoidea</taxon>
        <taxon>Rhabditidae</taxon>
        <taxon>Peloderinae</taxon>
        <taxon>Caenorhabditis</taxon>
    </lineage>
</organism>
<dbReference type="GO" id="GO:0004198">
    <property type="term" value="F:calcium-dependent cysteine-type endopeptidase activity"/>
    <property type="evidence" value="ECO:0007669"/>
    <property type="project" value="InterPro"/>
</dbReference>
<evidence type="ECO:0000256" key="2">
    <source>
        <dbReference type="ARBA" id="ARBA00022670"/>
    </source>
</evidence>
<keyword evidence="3 6" id="KW-0378">Hydrolase</keyword>
<dbReference type="Pfam" id="PF00648">
    <property type="entry name" value="Peptidase_C2"/>
    <property type="match status" value="1"/>
</dbReference>
<dbReference type="STRING" id="31234.E3LIL5"/>
<dbReference type="FunFam" id="3.90.70.10:FF:000219">
    <property type="entry name" value="CaLPain Related"/>
    <property type="match status" value="1"/>
</dbReference>
<dbReference type="InParanoid" id="E3LIL5"/>
<keyword evidence="9" id="KW-1185">Reference proteome</keyword>
<dbReference type="InterPro" id="IPR001300">
    <property type="entry name" value="Peptidase_C2_calpain_cat"/>
</dbReference>
<evidence type="ECO:0000256" key="6">
    <source>
        <dbReference type="PROSITE-ProRule" id="PRU00239"/>
    </source>
</evidence>
<dbReference type="Gene3D" id="3.90.70.10">
    <property type="entry name" value="Cysteine proteinases"/>
    <property type="match status" value="1"/>
</dbReference>
<reference evidence="8" key="1">
    <citation type="submission" date="2007-07" db="EMBL/GenBank/DDBJ databases">
        <title>PCAP assembly of the Caenorhabditis remanei genome.</title>
        <authorList>
            <consortium name="The Caenorhabditis remanei Sequencing Consortium"/>
            <person name="Wilson R.K."/>
        </authorList>
    </citation>
    <scope>NUCLEOTIDE SEQUENCE [LARGE SCALE GENOMIC DNA]</scope>
    <source>
        <strain evidence="8">PB4641</strain>
    </source>
</reference>
<protein>
    <recommendedName>
        <fullName evidence="7">Calpain catalytic domain-containing protein</fullName>
    </recommendedName>
</protein>
<dbReference type="eggNOG" id="KOG0045">
    <property type="taxonomic scope" value="Eukaryota"/>
</dbReference>
<dbReference type="Proteomes" id="UP000008281">
    <property type="component" value="Unassembled WGS sequence"/>
</dbReference>
<dbReference type="AlphaFoldDB" id="E3LIL5"/>
<evidence type="ECO:0000256" key="5">
    <source>
        <dbReference type="PIRSR" id="PIRSR622684-1"/>
    </source>
</evidence>
<evidence type="ECO:0000313" key="9">
    <source>
        <dbReference type="Proteomes" id="UP000008281"/>
    </source>
</evidence>
<dbReference type="PROSITE" id="PS00139">
    <property type="entry name" value="THIOL_PROTEASE_CYS"/>
    <property type="match status" value="1"/>
</dbReference>
<dbReference type="OMA" id="HERCEVI"/>
<feature type="active site" evidence="5 6">
    <location>
        <position position="266"/>
    </location>
</feature>
<dbReference type="SUPFAM" id="SSF54001">
    <property type="entry name" value="Cysteine proteinases"/>
    <property type="match status" value="1"/>
</dbReference>
<dbReference type="GO" id="GO:0006508">
    <property type="term" value="P:proteolysis"/>
    <property type="evidence" value="ECO:0007669"/>
    <property type="project" value="UniProtKB-KW"/>
</dbReference>
<dbReference type="HOGENOM" id="CLU_003001_2_0_1"/>
<evidence type="ECO:0000259" key="7">
    <source>
        <dbReference type="PROSITE" id="PS50203"/>
    </source>
</evidence>
<keyword evidence="2 6" id="KW-0645">Protease</keyword>
<feature type="domain" description="Calpain catalytic" evidence="7">
    <location>
        <begin position="35"/>
        <end position="343"/>
    </location>
</feature>
<feature type="active site" evidence="5 6">
    <location>
        <position position="107"/>
    </location>
</feature>
<dbReference type="PANTHER" id="PTHR10183:SF382">
    <property type="entry name" value="CALPAIN-15"/>
    <property type="match status" value="1"/>
</dbReference>
<evidence type="ECO:0000256" key="4">
    <source>
        <dbReference type="ARBA" id="ARBA00022807"/>
    </source>
</evidence>
<dbReference type="PROSITE" id="PS50203">
    <property type="entry name" value="CALPAIN_CAT"/>
    <property type="match status" value="1"/>
</dbReference>
<proteinExistence type="inferred from homology"/>
<accession>E3LIL5</accession>
<dbReference type="InterPro" id="IPR022684">
    <property type="entry name" value="Calpain_cysteine_protease"/>
</dbReference>
<dbReference type="InterPro" id="IPR000169">
    <property type="entry name" value="Pept_cys_AS"/>
</dbReference>
<evidence type="ECO:0000256" key="1">
    <source>
        <dbReference type="ARBA" id="ARBA00007623"/>
    </source>
</evidence>
<dbReference type="OrthoDB" id="5781632at2759"/>
<dbReference type="SMART" id="SM00230">
    <property type="entry name" value="CysPc"/>
    <property type="match status" value="1"/>
</dbReference>